<feature type="domain" description="DUF4347" evidence="2">
    <location>
        <begin position="82"/>
        <end position="250"/>
    </location>
</feature>
<feature type="compositionally biased region" description="Basic and acidic residues" evidence="1">
    <location>
        <begin position="2774"/>
        <end position="2784"/>
    </location>
</feature>
<dbReference type="PANTHER" id="PTHR14139:SF2">
    <property type="entry name" value="CALSYNTENIN-1"/>
    <property type="match status" value="1"/>
</dbReference>
<dbReference type="EMBL" id="CP037423">
    <property type="protein sequence ID" value="QDV46217.1"/>
    <property type="molecule type" value="Genomic_DNA"/>
</dbReference>
<dbReference type="InterPro" id="IPR040853">
    <property type="entry name" value="RapA2_cadherin-like"/>
</dbReference>
<evidence type="ECO:0000259" key="2">
    <source>
        <dbReference type="Pfam" id="PF14252"/>
    </source>
</evidence>
<feature type="compositionally biased region" description="Acidic residues" evidence="1">
    <location>
        <begin position="2761"/>
        <end position="2773"/>
    </location>
</feature>
<evidence type="ECO:0000259" key="4">
    <source>
        <dbReference type="Pfam" id="PF26628"/>
    </source>
</evidence>
<dbReference type="Pfam" id="PF14252">
    <property type="entry name" value="DUF4347"/>
    <property type="match status" value="1"/>
</dbReference>
<feature type="compositionally biased region" description="Acidic residues" evidence="1">
    <location>
        <begin position="2575"/>
        <end position="2599"/>
    </location>
</feature>
<accession>A0A518HZJ6</accession>
<evidence type="ECO:0000313" key="6">
    <source>
        <dbReference type="Proteomes" id="UP000319004"/>
    </source>
</evidence>
<protein>
    <recommendedName>
        <fullName evidence="7">DUF4347 domain-containing protein</fullName>
    </recommendedName>
</protein>
<feature type="region of interest" description="Disordered" evidence="1">
    <location>
        <begin position="58"/>
        <end position="77"/>
    </location>
</feature>
<reference evidence="5 6" key="1">
    <citation type="submission" date="2019-03" db="EMBL/GenBank/DDBJ databases">
        <title>Deep-cultivation of Planctomycetes and their phenomic and genomic characterization uncovers novel biology.</title>
        <authorList>
            <person name="Wiegand S."/>
            <person name="Jogler M."/>
            <person name="Boedeker C."/>
            <person name="Pinto D."/>
            <person name="Vollmers J."/>
            <person name="Rivas-Marin E."/>
            <person name="Kohn T."/>
            <person name="Peeters S.H."/>
            <person name="Heuer A."/>
            <person name="Rast P."/>
            <person name="Oberbeckmann S."/>
            <person name="Bunk B."/>
            <person name="Jeske O."/>
            <person name="Meyerdierks A."/>
            <person name="Storesund J.E."/>
            <person name="Kallscheuer N."/>
            <person name="Luecker S."/>
            <person name="Lage O.M."/>
            <person name="Pohl T."/>
            <person name="Merkel B.J."/>
            <person name="Hornburger P."/>
            <person name="Mueller R.-W."/>
            <person name="Bruemmer F."/>
            <person name="Labrenz M."/>
            <person name="Spormann A.M."/>
            <person name="Op den Camp H."/>
            <person name="Overmann J."/>
            <person name="Amann R."/>
            <person name="Jetten M.S.M."/>
            <person name="Mascher T."/>
            <person name="Medema M.H."/>
            <person name="Devos D.P."/>
            <person name="Kaster A.-K."/>
            <person name="Ovreas L."/>
            <person name="Rohde M."/>
            <person name="Galperin M.Y."/>
            <person name="Jogler C."/>
        </authorList>
    </citation>
    <scope>NUCLEOTIDE SEQUENCE [LARGE SCALE GENOMIC DNA]</scope>
    <source>
        <strain evidence="5 6">Enr13</strain>
    </source>
</reference>
<dbReference type="RefSeq" id="WP_145390365.1">
    <property type="nucleotide sequence ID" value="NZ_CP037423.1"/>
</dbReference>
<feature type="compositionally biased region" description="Polar residues" evidence="1">
    <location>
        <begin position="2785"/>
        <end position="2810"/>
    </location>
</feature>
<sequence>MPWLRRKRKNDSSSTGRGSHLLDASVLEKRLLLSATPIDQAGTEMDAEEPVAIDVTSSDTVTDAGRGNPSDSQSQQTRRLELVFVDAGVEDYEQLLDDLRSESGNADLEIYLLDSSRDGVEQVGEILSGYRDVDAVHFVSHGTEGQFQLGNTWLSIDNLDGHAGAIASWNASLRDGADLLIYGCDLAATDDGRALAEALATLCDVDVAASDDDTGHRILGGDWDLEFSTGAIETSLAFSLDVQQNWGHLLNVTVGNTAVFTTPSFTGSDSTSFDVGAGTDQLLLVSVSFGEDKGNEVSNITFNGVGLTKIGSRQDADKARVEIWALVNPASGNQTLNVTYSGTAHEGAAVGLMSFNDVDQSTPLGAFASAKGDSTSQSVTVATAPTDIVFGVLAYSDSNDYEFTADTGIERWETFVGKTNATASTQSVAGTLSVNAQWSTSNNSTWAAAGISIKSATVSGAPSISGLAGDTLNYNEDDSATVIEQGGNVVVTDGDSTDFNGGVLHVSITSGGDSGEDFLGIRDQGTGVGQIGISGSDVTYNFGAGAVTIGTFSGGSGGNDLIVSLSSNADGEAAEALIENITYFNSDTANPTTSARNVRFQLYDGAGGVSGTHDTTVNVARINDAPTASNKTVSTDEDSVYTFSASDFNFSDVDIGDSLTQIKIKSLESVGTLKLSMFDVTDEQVISVGQIPNLTFTPVSQNHGNPYDSFTFQVYDGTEYSAATYTMTIDVDPKADTPTFNGPTNTDEDVLSNGFQLQRNAADGTEVTHFKISGITNGTLYKNDGVTVISNNSFITYAEGNAGVKFKGSTNYNGSAGFNFQASATGNNSDLSTMVTAGLTIDPVNDAPVLGNNRLVISQGGSVVLSSNELSATDVDHSNAGLTFTVSSVTGGGFERVSAPGVPVFTFTQSEITAGDIQFIHDNGVAGPSYDVDVSDGSATSGLDAASITFMREAVWLSTKGDVIGSGTLGITNWDKDTLLEVSDPSFSLEPGVTNGSFSSAFDLVNHFGASIDVELTGLHVVSRSISVGAPGNTISLQEGDVLFSVNGAQPTLTSTNSLTINKSDIVRFRPDTPGNYSVGTFEIVLDDPLLGDTNIGGFSLVEENMTVGGQLLTAGDFLLVETKGTDNVIHYFDVTSAGNTTTSGTPTLFVDGADLGIGVADFTSVHLLADTVTVGGASLTQGQVLVSLDSIVASGFAGMAGAVNPQDVVALTVTTAGTNTVATGTLLFEGADIKLDSGAESIDAFSLVSVANGAAANASPTISNLTGDTLNFTEGDSATVIEQGTNVTVGDADSADFGTGNLTVSIFAGGDAGEDVLAVRNQGAGVGNISISGSDVRYDFGGGPVVIGTVTGGTAGADLVVTFNANATATAADALIENITYRNTDTDNPSTSARTVRFTLNDGDGGASATHDTTVNVATLNDAPTVSNLAGDSFAYLPGSGPLVIEHGGDAAVADVDSADFNSGNLTVSIAAGNDASEDVLAIRNQGTSTGQISVTGSNVFYNFGAGSVLIGTWAGGSGGADLVVTLNASADATATSALVRNITYENTDTVAATTGTRTIRFTVDDGDGAVSLNHDTMVSVVQGAPGGVVSGLTLWLRADAGVTIGLGGVSQWENQVANATLSELQQALSTQRPDLIASGLNFNPIISFDGINDHLADFSVLGSDLFGTDSASLFLAGSTNGSNGVMLQWIDTLSNRVNLEDDIRFDFGDLNDDQLTAVSPSAGYHIINAQATPGAPAGLSINIDGRQTASGNASVGTPLDNTQFGQFFLGEYPGGGFNDDLDVGEVVIYSTDLSATDRLKVDSYLAIKYGLTLDQTSGTNYLDSTGTVVWSAATNAGYDNDIAGIGQDNGSILAQGQSRSNNVDAIVTMSGASNQDDREFLMWGNDDGALGEVTGEPAGIADRLARIWRVDETGDVGTTTISFDLSGLTYTGTTAADFNLIIDGDADFSSGATLVTATGYNAGSEIVTFTGVDLADGNYFSLGTSLTVNAAPTIGNLAGDTLSYTEDDAATVVEQGTSVTVSDGDSADFDTGNLTVSIFAGGDTAEDILAIRDQGPGVGNITVSGSNVLYDFGGGPVAIGTFTGGSAGADLVVTFNANATAAAADALIENITYQNTDTTNPTTSARTIRFTLNDGDGGTSTAHDATVSVAAQNDVPIIDNLAGDTLGYTEGDAATVIEQGTNVTVSDVDSADFDTGNLTVSVFAGGDTAEDVLAIRDQGAGVGNITVSGSNVLYDFGGGPVVIGTFTGGSAGADLVVTFNASATATAADALIENVTYQNTDAINPTTSARTIRFTLNDGDGGTNVAHDATVNLVTLNDAPTMDLDANDSSGATGADYNATFTEAGGAVAISDAADAIISDIDSPNLTQLTVTITNLLDGANETLTADTSGTSITAVYAAGTLTLSGTDTVANYQQVLRTIAYNNASANPDATTRLIQFVTTDGGSNSNVATADVAIVTVNDTPTAADDNYVTQTGKTLTIGAGGLLANDIDLDGNPLTVIPVSGPITGTLTLGADGSFQFTPAANFTGSVTFTYAVTDGIATSAPTTVTIVVAKPNDLSEVTPGDLLSADPGPEPEPETLPEPPAEEEDAETDDESETLAAITPDRVPEGDVPLVLTGGAVIQTTDDEILTLSMMPTNMPDLTDAADESERIANLSDSHSGQIGRQARSGSNRPSVSILGIARFDSKLLWGDMENLQDDIKQSDIAPYYFAGTFAGFSGALSVGYVMWTVRGGLLATSLLAHLPAWSFVDPLLVLNELEDDDDTDDDSLEEMLDKTENERQSDSPIETEAQSVVQSVIQSTASGETVR</sequence>
<dbReference type="InterPro" id="IPR058515">
    <property type="entry name" value="DUF8202"/>
</dbReference>
<evidence type="ECO:0000313" key="5">
    <source>
        <dbReference type="EMBL" id="QDV46217.1"/>
    </source>
</evidence>
<dbReference type="Pfam" id="PF26628">
    <property type="entry name" value="DUF8202"/>
    <property type="match status" value="1"/>
</dbReference>
<evidence type="ECO:0000256" key="1">
    <source>
        <dbReference type="SAM" id="MobiDB-lite"/>
    </source>
</evidence>
<keyword evidence="6" id="KW-1185">Reference proteome</keyword>
<dbReference type="OrthoDB" id="254354at2"/>
<gene>
    <name evidence="5" type="ORF">Enr13x_61260</name>
</gene>
<dbReference type="KEGG" id="snep:Enr13x_61260"/>
<feature type="domain" description="DUF8202" evidence="4">
    <location>
        <begin position="1799"/>
        <end position="1979"/>
    </location>
</feature>
<dbReference type="Gene3D" id="2.60.40.2810">
    <property type="match status" value="1"/>
</dbReference>
<dbReference type="InterPro" id="IPR039005">
    <property type="entry name" value="CSPG_rpt"/>
</dbReference>
<evidence type="ECO:0000259" key="3">
    <source>
        <dbReference type="Pfam" id="PF17803"/>
    </source>
</evidence>
<proteinExistence type="predicted"/>
<dbReference type="Pfam" id="PF17963">
    <property type="entry name" value="Big_9"/>
    <property type="match status" value="1"/>
</dbReference>
<feature type="domain" description="RapA2 cadherin-like" evidence="3">
    <location>
        <begin position="615"/>
        <end position="675"/>
    </location>
</feature>
<organism evidence="5 6">
    <name type="scientific">Stieleria neptunia</name>
    <dbReference type="NCBI Taxonomy" id="2527979"/>
    <lineage>
        <taxon>Bacteria</taxon>
        <taxon>Pseudomonadati</taxon>
        <taxon>Planctomycetota</taxon>
        <taxon>Planctomycetia</taxon>
        <taxon>Pirellulales</taxon>
        <taxon>Pirellulaceae</taxon>
        <taxon>Stieleria</taxon>
    </lineage>
</organism>
<feature type="region of interest" description="Disordered" evidence="1">
    <location>
        <begin position="2761"/>
        <end position="2810"/>
    </location>
</feature>
<feature type="region of interest" description="Disordered" evidence="1">
    <location>
        <begin position="2561"/>
        <end position="2614"/>
    </location>
</feature>
<dbReference type="Pfam" id="PF17803">
    <property type="entry name" value="Cadherin_4"/>
    <property type="match status" value="1"/>
</dbReference>
<dbReference type="InterPro" id="IPR025592">
    <property type="entry name" value="DUF4347"/>
</dbReference>
<dbReference type="Pfam" id="PF16184">
    <property type="entry name" value="Cadherin_3"/>
    <property type="match status" value="1"/>
</dbReference>
<dbReference type="PANTHER" id="PTHR14139">
    <property type="entry name" value="CALSYNTENIN"/>
    <property type="match status" value="1"/>
</dbReference>
<name>A0A518HZJ6_9BACT</name>
<evidence type="ECO:0008006" key="7">
    <source>
        <dbReference type="Google" id="ProtNLM"/>
    </source>
</evidence>
<dbReference type="NCBIfam" id="NF012211">
    <property type="entry name" value="tand_rpt_95"/>
    <property type="match status" value="1"/>
</dbReference>
<dbReference type="PROSITE" id="PS51854">
    <property type="entry name" value="CSPG"/>
    <property type="match status" value="1"/>
</dbReference>
<dbReference type="Proteomes" id="UP000319004">
    <property type="component" value="Chromosome"/>
</dbReference>